<dbReference type="EMBL" id="JAUESC010000388">
    <property type="protein sequence ID" value="KAK0571048.1"/>
    <property type="molecule type" value="Genomic_DNA"/>
</dbReference>
<evidence type="ECO:0000259" key="2">
    <source>
        <dbReference type="Pfam" id="PF02230"/>
    </source>
</evidence>
<keyword evidence="1" id="KW-1133">Transmembrane helix</keyword>
<feature type="domain" description="Phospholipase/carboxylesterase/thioesterase" evidence="2">
    <location>
        <begin position="293"/>
        <end position="514"/>
    </location>
</feature>
<dbReference type="Proteomes" id="UP001168877">
    <property type="component" value="Unassembled WGS sequence"/>
</dbReference>
<dbReference type="GO" id="GO:0016787">
    <property type="term" value="F:hydrolase activity"/>
    <property type="evidence" value="ECO:0007669"/>
    <property type="project" value="InterPro"/>
</dbReference>
<dbReference type="PANTHER" id="PTHR46234">
    <property type="entry name" value="ALPHA/BETA-HYDROLASES SUPERFAMILY PROTEIN"/>
    <property type="match status" value="1"/>
</dbReference>
<dbReference type="Gene3D" id="1.10.510.10">
    <property type="entry name" value="Transferase(Phosphotransferase) domain 1"/>
    <property type="match status" value="1"/>
</dbReference>
<dbReference type="InterPro" id="IPR003140">
    <property type="entry name" value="PLipase/COase/thioEstase"/>
</dbReference>
<feature type="transmembrane region" description="Helical" evidence="1">
    <location>
        <begin position="34"/>
        <end position="54"/>
    </location>
</feature>
<name>A0AA39VAV7_ACESA</name>
<keyword evidence="1" id="KW-0812">Transmembrane</keyword>
<dbReference type="Pfam" id="PF02230">
    <property type="entry name" value="Abhydrolase_2"/>
    <property type="match status" value="1"/>
</dbReference>
<dbReference type="AlphaFoldDB" id="A0AA39VAV7"/>
<gene>
    <name evidence="3" type="ORF">LWI29_010293</name>
</gene>
<feature type="transmembrane region" description="Helical" evidence="1">
    <location>
        <begin position="7"/>
        <end position="28"/>
    </location>
</feature>
<proteinExistence type="predicted"/>
<evidence type="ECO:0000256" key="1">
    <source>
        <dbReference type="SAM" id="Phobius"/>
    </source>
</evidence>
<comment type="caution">
    <text evidence="3">The sequence shown here is derived from an EMBL/GenBank/DDBJ whole genome shotgun (WGS) entry which is preliminary data.</text>
</comment>
<evidence type="ECO:0000313" key="3">
    <source>
        <dbReference type="EMBL" id="KAK0571048.1"/>
    </source>
</evidence>
<sequence>MEDKKANITAASTVIALIIFIIIARVSLKLSKTFFLILGADIAIIIAVFAWMNIRMRYNRRRKLLETQLVSEGRELRIEYSFLRKVAEIIGGRRNVCLIEHGNDKSKRKWQYFPKIVNEKLKEGKLMEIVDHRLTLDGGSIDERQLKRLVYVAFWCIQENARLRPSIARVVEMLEGRVTVDEPPDTQMVIVDLLSMDEDQQPEAGHERKRIAKLVSPVDRNVPATSMRSFSMSVLSGRQRPKRRAARVQVLCSSWSLLSPSPVHFKVKMSLSGPSMSSGGKTVRRALEFGRTYVVRPKGKHQATVVWLHGLGDNGSSWSQLLETLPLPNIKWICPTAPTQPMTMFGGFPSTAWFDVEDLSEDVADDLEGLDAAAAHVANLLSTEPADIKLGIGGFSMGAATSLYSATCFAAGKFGNGNPYPANLSAVVGLSGWLPCAKTLKNKLGVDNEVTRRTASVPILLCHGKVDDVVMYKFGEKSSQALNSNGFQNVTFKGYNGLGHYTIPEEMDEVCAWLTSKLGLEGSSS</sequence>
<organism evidence="3 4">
    <name type="scientific">Acer saccharum</name>
    <name type="common">Sugar maple</name>
    <dbReference type="NCBI Taxonomy" id="4024"/>
    <lineage>
        <taxon>Eukaryota</taxon>
        <taxon>Viridiplantae</taxon>
        <taxon>Streptophyta</taxon>
        <taxon>Embryophyta</taxon>
        <taxon>Tracheophyta</taxon>
        <taxon>Spermatophyta</taxon>
        <taxon>Magnoliopsida</taxon>
        <taxon>eudicotyledons</taxon>
        <taxon>Gunneridae</taxon>
        <taxon>Pentapetalae</taxon>
        <taxon>rosids</taxon>
        <taxon>malvids</taxon>
        <taxon>Sapindales</taxon>
        <taxon>Sapindaceae</taxon>
        <taxon>Hippocastanoideae</taxon>
        <taxon>Acereae</taxon>
        <taxon>Acer</taxon>
    </lineage>
</organism>
<evidence type="ECO:0000313" key="4">
    <source>
        <dbReference type="Proteomes" id="UP001168877"/>
    </source>
</evidence>
<dbReference type="SUPFAM" id="SSF53474">
    <property type="entry name" value="alpha/beta-Hydrolases"/>
    <property type="match status" value="1"/>
</dbReference>
<protein>
    <recommendedName>
        <fullName evidence="2">Phospholipase/carboxylesterase/thioesterase domain-containing protein</fullName>
    </recommendedName>
</protein>
<dbReference type="Gene3D" id="3.40.50.1820">
    <property type="entry name" value="alpha/beta hydrolase"/>
    <property type="match status" value="1"/>
</dbReference>
<accession>A0AA39VAV7</accession>
<reference evidence="3" key="2">
    <citation type="submission" date="2023-06" db="EMBL/GenBank/DDBJ databases">
        <authorList>
            <person name="Swenson N.G."/>
            <person name="Wegrzyn J.L."/>
            <person name="Mcevoy S.L."/>
        </authorList>
    </citation>
    <scope>NUCLEOTIDE SEQUENCE</scope>
    <source>
        <strain evidence="3">NS2018</strain>
        <tissue evidence="3">Leaf</tissue>
    </source>
</reference>
<reference evidence="3" key="1">
    <citation type="journal article" date="2022" name="Plant J.">
        <title>Strategies of tolerance reflected in two North American maple genomes.</title>
        <authorList>
            <person name="McEvoy S.L."/>
            <person name="Sezen U.U."/>
            <person name="Trouern-Trend A."/>
            <person name="McMahon S.M."/>
            <person name="Schaberg P.G."/>
            <person name="Yang J."/>
            <person name="Wegrzyn J.L."/>
            <person name="Swenson N.G."/>
        </authorList>
    </citation>
    <scope>NUCLEOTIDE SEQUENCE</scope>
    <source>
        <strain evidence="3">NS2018</strain>
    </source>
</reference>
<keyword evidence="4" id="KW-1185">Reference proteome</keyword>
<keyword evidence="1" id="KW-0472">Membrane</keyword>
<dbReference type="InterPro" id="IPR029058">
    <property type="entry name" value="AB_hydrolase_fold"/>
</dbReference>